<proteinExistence type="predicted"/>
<dbReference type="AlphaFoldDB" id="D7M0A3"/>
<organism evidence="2">
    <name type="scientific">Arabidopsis lyrata subsp. lyrata</name>
    <name type="common">Lyre-leaved rock-cress</name>
    <dbReference type="NCBI Taxonomy" id="81972"/>
    <lineage>
        <taxon>Eukaryota</taxon>
        <taxon>Viridiplantae</taxon>
        <taxon>Streptophyta</taxon>
        <taxon>Embryophyta</taxon>
        <taxon>Tracheophyta</taxon>
        <taxon>Spermatophyta</taxon>
        <taxon>Magnoliopsida</taxon>
        <taxon>eudicotyledons</taxon>
        <taxon>Gunneridae</taxon>
        <taxon>Pentapetalae</taxon>
        <taxon>rosids</taxon>
        <taxon>malvids</taxon>
        <taxon>Brassicales</taxon>
        <taxon>Brassicaceae</taxon>
        <taxon>Camelineae</taxon>
        <taxon>Arabidopsis</taxon>
    </lineage>
</organism>
<dbReference type="EMBL" id="GL348718">
    <property type="protein sequence ID" value="EFH50983.1"/>
    <property type="molecule type" value="Genomic_DNA"/>
</dbReference>
<protein>
    <submittedName>
        <fullName evidence="1">Predicted protein</fullName>
    </submittedName>
</protein>
<reference evidence="2" key="1">
    <citation type="journal article" date="2011" name="Nat. Genet.">
        <title>The Arabidopsis lyrata genome sequence and the basis of rapid genome size change.</title>
        <authorList>
            <person name="Hu T.T."/>
            <person name="Pattyn P."/>
            <person name="Bakker E.G."/>
            <person name="Cao J."/>
            <person name="Cheng J.-F."/>
            <person name="Clark R.M."/>
            <person name="Fahlgren N."/>
            <person name="Fawcett J.A."/>
            <person name="Grimwood J."/>
            <person name="Gundlach H."/>
            <person name="Haberer G."/>
            <person name="Hollister J.D."/>
            <person name="Ossowski S."/>
            <person name="Ottilar R.P."/>
            <person name="Salamov A.A."/>
            <person name="Schneeberger K."/>
            <person name="Spannagl M."/>
            <person name="Wang X."/>
            <person name="Yang L."/>
            <person name="Nasrallah M.E."/>
            <person name="Bergelson J."/>
            <person name="Carrington J.C."/>
            <person name="Gaut B.S."/>
            <person name="Schmutz J."/>
            <person name="Mayer K.F.X."/>
            <person name="Van de Peer Y."/>
            <person name="Grigoriev I.V."/>
            <person name="Nordborg M."/>
            <person name="Weigel D."/>
            <person name="Guo Y.-L."/>
        </authorList>
    </citation>
    <scope>NUCLEOTIDE SEQUENCE [LARGE SCALE GENOMIC DNA]</scope>
    <source>
        <strain evidence="2">cv. MN47</strain>
    </source>
</reference>
<evidence type="ECO:0000313" key="2">
    <source>
        <dbReference type="Proteomes" id="UP000008694"/>
    </source>
</evidence>
<sequence>MENHTEKTLKAEQDETNKIIKVVHAFDLNELPMEYAFDLNKLPMEDDLEVNKEIKIEPEVNPKSVHDFEEKIPNNEEEEPHHANEIEDSSWLYQIHFKKFPNRKQT</sequence>
<keyword evidence="2" id="KW-1185">Reference proteome</keyword>
<dbReference type="Proteomes" id="UP000008694">
    <property type="component" value="Unassembled WGS sequence"/>
</dbReference>
<name>D7M0A3_ARALL</name>
<dbReference type="HOGENOM" id="CLU_2226847_0_0_1"/>
<accession>D7M0A3</accession>
<gene>
    <name evidence="1" type="ORF">ARALYDRAFT_911550</name>
</gene>
<evidence type="ECO:0000313" key="1">
    <source>
        <dbReference type="EMBL" id="EFH50983.1"/>
    </source>
</evidence>
<dbReference type="Gramene" id="scaffold_603607.1">
    <property type="protein sequence ID" value="scaffold_603607.1"/>
    <property type="gene ID" value="scaffold_603607.1"/>
</dbReference>